<dbReference type="AlphaFoldDB" id="K6UHZ3"/>
<feature type="compositionally biased region" description="Low complexity" evidence="1">
    <location>
        <begin position="25"/>
        <end position="49"/>
    </location>
</feature>
<dbReference type="eggNOG" id="ENOG502T26W">
    <property type="taxonomic scope" value="Eukaryota"/>
</dbReference>
<dbReference type="KEGG" id="pcy:PCYB_012460"/>
<dbReference type="EMBL" id="DF157093">
    <property type="protein sequence ID" value="GAB64513.1"/>
    <property type="molecule type" value="Genomic_DNA"/>
</dbReference>
<dbReference type="OrthoDB" id="361691at2759"/>
<dbReference type="RefSeq" id="XP_004220800.1">
    <property type="nucleotide sequence ID" value="XM_004220752.1"/>
</dbReference>
<organism evidence="2 3">
    <name type="scientific">Plasmodium cynomolgi (strain B)</name>
    <dbReference type="NCBI Taxonomy" id="1120755"/>
    <lineage>
        <taxon>Eukaryota</taxon>
        <taxon>Sar</taxon>
        <taxon>Alveolata</taxon>
        <taxon>Apicomplexa</taxon>
        <taxon>Aconoidasida</taxon>
        <taxon>Haemosporida</taxon>
        <taxon>Plasmodiidae</taxon>
        <taxon>Plasmodium</taxon>
        <taxon>Plasmodium (Plasmodium)</taxon>
    </lineage>
</organism>
<reference evidence="2 3" key="1">
    <citation type="journal article" date="2012" name="Nat. Genet.">
        <title>Plasmodium cynomolgi genome sequences provide insight into Plasmodium vivax and the monkey malaria clade.</title>
        <authorList>
            <person name="Tachibana S."/>
            <person name="Sullivan S.A."/>
            <person name="Kawai S."/>
            <person name="Nakamura S."/>
            <person name="Kim H.R."/>
            <person name="Goto N."/>
            <person name="Arisue N."/>
            <person name="Palacpac N.M.Q."/>
            <person name="Honma H."/>
            <person name="Yagi M."/>
            <person name="Tougan T."/>
            <person name="Katakai Y."/>
            <person name="Kaneko O."/>
            <person name="Mita T."/>
            <person name="Kita K."/>
            <person name="Yasutomi Y."/>
            <person name="Sutton P.L."/>
            <person name="Shakhbatyan R."/>
            <person name="Horii T."/>
            <person name="Yasunaga T."/>
            <person name="Barnwell J.W."/>
            <person name="Escalante A.A."/>
            <person name="Carlton J.M."/>
            <person name="Tanabe K."/>
        </authorList>
    </citation>
    <scope>NUCLEOTIDE SEQUENCE [LARGE SCALE GENOMIC DNA]</scope>
    <source>
        <strain evidence="2 3">B</strain>
    </source>
</reference>
<dbReference type="Proteomes" id="UP000006319">
    <property type="component" value="Chromosome 1"/>
</dbReference>
<proteinExistence type="predicted"/>
<feature type="compositionally biased region" description="Basic and acidic residues" evidence="1">
    <location>
        <begin position="84"/>
        <end position="102"/>
    </location>
</feature>
<sequence length="380" mass="42764">MILSGCAYREWEDLSDEFTFGSTTGNAGNAGNAENVGNAKNVENAATGEGESGRRRGEEARPPGEASQRGTPPRSRKKKRRLSPKGDAKRPSAEPGERSSLHRDLAQIKRIISTGYVSDVNNISHVSDCFNSYLSECNSRDVSEYEFAGGERGARDGLRDGPRDGPRDGLRDGPRDDLPDDLRDDLPDDLRDGLPDEREESPPQTYLTHFQQLCKREKRKIHISASKWVLKNSGQKLQLMQKVIIYYEGEVLKSINYFLKADIFSFDLLPSFIGNFVRIMKGYVSQDEVVNLQKIASLSILDYYKTPLCLVFTSKEIMVASILRAYISLKWICGELDLQAMSLQDFEKKATRFTQHVSSKNPISITRVKIALREIRLFGE</sequence>
<evidence type="ECO:0000256" key="1">
    <source>
        <dbReference type="SAM" id="MobiDB-lite"/>
    </source>
</evidence>
<dbReference type="GeneID" id="14691102"/>
<gene>
    <name evidence="2" type="ORF">PCYB_012460</name>
</gene>
<feature type="compositionally biased region" description="Basic and acidic residues" evidence="1">
    <location>
        <begin position="51"/>
        <end position="62"/>
    </location>
</feature>
<name>K6UHZ3_PLACD</name>
<evidence type="ECO:0008006" key="4">
    <source>
        <dbReference type="Google" id="ProtNLM"/>
    </source>
</evidence>
<feature type="region of interest" description="Disordered" evidence="1">
    <location>
        <begin position="151"/>
        <end position="205"/>
    </location>
</feature>
<dbReference type="VEuPathDB" id="PlasmoDB:PCYB_012460"/>
<feature type="region of interest" description="Disordered" evidence="1">
    <location>
        <begin position="18"/>
        <end position="102"/>
    </location>
</feature>
<feature type="compositionally biased region" description="Basic residues" evidence="1">
    <location>
        <begin position="74"/>
        <end position="83"/>
    </location>
</feature>
<dbReference type="PhylomeDB" id="K6UHZ3"/>
<evidence type="ECO:0000313" key="3">
    <source>
        <dbReference type="Proteomes" id="UP000006319"/>
    </source>
</evidence>
<feature type="compositionally biased region" description="Basic and acidic residues" evidence="1">
    <location>
        <begin position="152"/>
        <end position="196"/>
    </location>
</feature>
<keyword evidence="3" id="KW-1185">Reference proteome</keyword>
<evidence type="ECO:0000313" key="2">
    <source>
        <dbReference type="EMBL" id="GAB64513.1"/>
    </source>
</evidence>
<accession>K6UHZ3</accession>
<protein>
    <recommendedName>
        <fullName evidence="4">Cyclin N-terminal domain-containing protein</fullName>
    </recommendedName>
</protein>